<sequence>MLVSFVERSILALRALSAVIAFPLLKSFRVLEQLAAFANGFRDAPNILTFVCAHFIKKPFHTFWNAAFPAAHFIQKPFHTFWNALLAICILPAPS</sequence>
<organism evidence="1 2">
    <name type="scientific">Brucella pseudogrignonensis</name>
    <dbReference type="NCBI Taxonomy" id="419475"/>
    <lineage>
        <taxon>Bacteria</taxon>
        <taxon>Pseudomonadati</taxon>
        <taxon>Pseudomonadota</taxon>
        <taxon>Alphaproteobacteria</taxon>
        <taxon>Hyphomicrobiales</taxon>
        <taxon>Brucellaceae</taxon>
        <taxon>Brucella/Ochrobactrum group</taxon>
        <taxon>Brucella</taxon>
    </lineage>
</organism>
<name>A0A256GJ97_9HYPH</name>
<dbReference type="EMBL" id="NNRM01000017">
    <property type="protein sequence ID" value="OYR27227.1"/>
    <property type="molecule type" value="Genomic_DNA"/>
</dbReference>
<comment type="caution">
    <text evidence="1">The sequence shown here is derived from an EMBL/GenBank/DDBJ whole genome shotgun (WGS) entry which is preliminary data.</text>
</comment>
<accession>A0A256GJ97</accession>
<evidence type="ECO:0000313" key="2">
    <source>
        <dbReference type="Proteomes" id="UP000216188"/>
    </source>
</evidence>
<protein>
    <submittedName>
        <fullName evidence="1">Uncharacterized protein</fullName>
    </submittedName>
</protein>
<proteinExistence type="predicted"/>
<reference evidence="1 2" key="1">
    <citation type="submission" date="2017-07" db="EMBL/GenBank/DDBJ databases">
        <title>Phylogenetic study on the rhizospheric bacterium Ochrobactrum sp. A44.</title>
        <authorList>
            <person name="Krzyzanowska D.M."/>
            <person name="Ossowicki A."/>
            <person name="Rajewska M."/>
            <person name="Maciag T."/>
            <person name="Kaczynski Z."/>
            <person name="Czerwicka M."/>
            <person name="Jafra S."/>
        </authorList>
    </citation>
    <scope>NUCLEOTIDE SEQUENCE [LARGE SCALE GENOMIC DNA]</scope>
    <source>
        <strain evidence="1 2">CCUG 30717</strain>
    </source>
</reference>
<keyword evidence="2" id="KW-1185">Reference proteome</keyword>
<dbReference type="AlphaFoldDB" id="A0A256GJ97"/>
<dbReference type="Proteomes" id="UP000216188">
    <property type="component" value="Unassembled WGS sequence"/>
</dbReference>
<gene>
    <name evidence="1" type="ORF">CEV34_1439</name>
</gene>
<evidence type="ECO:0000313" key="1">
    <source>
        <dbReference type="EMBL" id="OYR27227.1"/>
    </source>
</evidence>